<dbReference type="InParanoid" id="A0A218ZE43"/>
<keyword evidence="2" id="KW-0732">Signal</keyword>
<evidence type="ECO:0000256" key="1">
    <source>
        <dbReference type="SAM" id="MobiDB-lite"/>
    </source>
</evidence>
<dbReference type="AlphaFoldDB" id="A0A218ZE43"/>
<feature type="chain" id="PRO_5012488150" evidence="2">
    <location>
        <begin position="18"/>
        <end position="236"/>
    </location>
</feature>
<gene>
    <name evidence="3" type="ORF">B2J93_988</name>
</gene>
<reference evidence="3 4" key="1">
    <citation type="submission" date="2017-04" db="EMBL/GenBank/DDBJ databases">
        <title>Draft genome sequence of Marssonina coronaria NL1: causal agent of apple blotch.</title>
        <authorList>
            <person name="Cheng Q."/>
        </authorList>
    </citation>
    <scope>NUCLEOTIDE SEQUENCE [LARGE SCALE GENOMIC DNA]</scope>
    <source>
        <strain evidence="3 4">NL1</strain>
    </source>
</reference>
<sequence length="236" mass="25242">MRCILLVSTIFLSSALATLDFEAGNGGNSKSNYCPEDSSSSHRKRTWGWFTASSNHGGDYAHCYMTKTPDSQPMKTYEPSMWPTYSNSPISEIHDISTEKTSTSKTCETTPITDQTTSHAAVPTSFAAVSPHSTDYILTKTVVITETAPCSCIVPVLTSQVLTSPALTTKVPPHTTPLIPATSSYSFPNSSVPFKVNGTGTMPLTPVFTGDAMANTARHISLLMTVGAVGIFAYLL</sequence>
<dbReference type="EMBL" id="MZNU01000060">
    <property type="protein sequence ID" value="OWP05870.1"/>
    <property type="molecule type" value="Genomic_DNA"/>
</dbReference>
<name>A0A218ZE43_9HELO</name>
<proteinExistence type="predicted"/>
<dbReference type="Proteomes" id="UP000242519">
    <property type="component" value="Unassembled WGS sequence"/>
</dbReference>
<feature type="signal peptide" evidence="2">
    <location>
        <begin position="1"/>
        <end position="17"/>
    </location>
</feature>
<evidence type="ECO:0000313" key="3">
    <source>
        <dbReference type="EMBL" id="OWP05870.1"/>
    </source>
</evidence>
<protein>
    <submittedName>
        <fullName evidence="3">Uncharacterized protein</fullName>
    </submittedName>
</protein>
<comment type="caution">
    <text evidence="3">The sequence shown here is derived from an EMBL/GenBank/DDBJ whole genome shotgun (WGS) entry which is preliminary data.</text>
</comment>
<keyword evidence="4" id="KW-1185">Reference proteome</keyword>
<feature type="region of interest" description="Disordered" evidence="1">
    <location>
        <begin position="98"/>
        <end position="118"/>
    </location>
</feature>
<feature type="compositionally biased region" description="Low complexity" evidence="1">
    <location>
        <begin position="99"/>
        <end position="110"/>
    </location>
</feature>
<evidence type="ECO:0000256" key="2">
    <source>
        <dbReference type="SAM" id="SignalP"/>
    </source>
</evidence>
<dbReference type="OrthoDB" id="10458744at2759"/>
<organism evidence="3 4">
    <name type="scientific">Diplocarpon coronariae</name>
    <dbReference type="NCBI Taxonomy" id="2795749"/>
    <lineage>
        <taxon>Eukaryota</taxon>
        <taxon>Fungi</taxon>
        <taxon>Dikarya</taxon>
        <taxon>Ascomycota</taxon>
        <taxon>Pezizomycotina</taxon>
        <taxon>Leotiomycetes</taxon>
        <taxon>Helotiales</taxon>
        <taxon>Drepanopezizaceae</taxon>
        <taxon>Diplocarpon</taxon>
    </lineage>
</organism>
<evidence type="ECO:0000313" key="4">
    <source>
        <dbReference type="Proteomes" id="UP000242519"/>
    </source>
</evidence>
<accession>A0A218ZE43</accession>